<dbReference type="InterPro" id="IPR020806">
    <property type="entry name" value="PKS_PP-bd"/>
</dbReference>
<feature type="transmembrane region" description="Helical" evidence="4">
    <location>
        <begin position="1602"/>
        <end position="1624"/>
    </location>
</feature>
<feature type="transmembrane region" description="Helical" evidence="4">
    <location>
        <begin position="1513"/>
        <end position="1538"/>
    </location>
</feature>
<keyword evidence="4" id="KW-0812">Transmembrane</keyword>
<dbReference type="InterPro" id="IPR023213">
    <property type="entry name" value="CAT-like_dom_sf"/>
</dbReference>
<dbReference type="SUPFAM" id="SSF53474">
    <property type="entry name" value="alpha/beta-Hydrolases"/>
    <property type="match status" value="1"/>
</dbReference>
<dbReference type="Gene3D" id="3.40.50.1820">
    <property type="entry name" value="alpha/beta hydrolase"/>
    <property type="match status" value="1"/>
</dbReference>
<name>A0A4U3M8V8_9ACTN</name>
<dbReference type="InterPro" id="IPR045851">
    <property type="entry name" value="AMP-bd_C_sf"/>
</dbReference>
<sequence length="1731" mass="188285">MTDRRRERRFVSTLSADKKALLAQRLRRREETRAIPPRDPAAPLVLSPAQERLWFLEQYRPGTTTYTVPLTIRLGGELDDAVLESAFHQVAARHEVFRTRFAADDEGVPVVTLRPEAGAEFRLAEAATDDEARQIVETALKRPFDLEHGPVLRALVVRLAPDDRILLLSAHHLVTDGWSHDIVLSELLALARGDALKPPPPVAYADYAVWQRDRDHTRDIAHWRERLSGVPVLDLPTDRPRPPEMGHAGAVHEIPVDVVVAGDGAVTPYMVLLASFQVLLGRYTGQDDFAVASPSAGRSVPELDDIAGMFVNTLAMRADLTGDPTFTELVARVRDRALDAYAHQELPFDRLVQELEVERDVSRSPIAQVTMALQNWRQGLDGHGLTLAPFRVEAGVSRFDLSLYLYERPGGYWAQFAYNTDLFDRPTVERFAEHFAALLAQVVADPDRPISSYALPAGEVLAFSDGGPVERAGTLLHEVVRGPAGRVAVRCDGVDLTYGDLADRSDALAARLRDLGAGRDTRIAVCLEQSAEIAVAILGVLKAGAAYVPLDPAQPDDRLAYLVDDAGIAVAVTRRDLPGVTHHVTPDERGVSPLPEVSDTDLAYVIYTSGTTGRPKGVAVQHRQILTYLSGVRERLDPKDGGSYALLQSLSFDFGITVFYLSLMTGGTLTLLNPRLPAEELAVTLRDSDYLKITPSHLASLLPEADVLPRELLLLGGEASPAEWAAGLRRPGLRVVNHYGPTEATVGVTTHDVRDDETGLLPIGRPLPGARVHVLDPAGNPCPVGVPGEVHLGGDRLARGYLNRPALTAEKFVPDPFGAPGARMYRTGDLGRWLPSGELQFLGRRDLQVKVRGYRVELAEIEIVLADREGVGQAVVELRDDRLVAYLVGEPRDLRAELADLLPDYMIPSRYVWLDALPLKSHGKVDRAALPDPGTDRQAESAYVPPANALEQAIADVWAAVLNVDRVGTEDDFFALGGHSLLAAQVVAKLRRVTERPVTIMDIFRYRTVRALAARTDDGPRRLLHRLTPPRRTTTNLVCVPYGGGSAAIYQPLADALPEHVALYSVAVPGQEWGLDEEARPIPEVADECAKEILDRVPGPIALYGHCGLGVMLAVEITRRLEAAGREVEVLHLGGVFPFSRPSSVVGRIRTAAEKLRSDRMWANGLIAAGLDVEELDDDQLRAIIKNRREGTREAEAYFTELWSETGGPVINAPIVAVVGERDPATEFYQERFREWLRLAPASSCVVLDEAGHFFLKHRAEELAEIVTTREKVPRTPERTWWTQATSDEPVTDEGPKPSMKRFGAVAAGQLVSIIGSALTEFAVPLWIYVTTGSLVNFALFSVVGLLPGMLVAPLAGVIVDRYDRRRVMLAGDVGAWSTQLALGVLLWTGNLEIWAIYPLLAILSVALTFQRLAYGASIPQLVPKRLLGHANGVVQMVTGSAQLIVPLIAAGLMATIGLEGILVIDVASYTFAIVSVLLVKFPRTMGLRRRETIWAEMVGGFRYTWFNRNFRAMLLFFAGLNVFLSPLFLLLSPLVLAFGGNTLDDVGRVAFAGGVGVLLGGLAVALWGGPRRHRMRGMLLATLGLAVFCAVTGLQQNLVTIAVGAFGMSLALTVVNGVYATIVQVKVPQRFHGRVIALNTLIAWSTLPLAFGVVAPFGSELMENLVDGPKGAGIGLLYVVFAAAIALIALVALRVPRLARFDADVPDAPPDDLIGLQAVADRREAAASRS</sequence>
<dbReference type="Gene3D" id="3.40.50.12780">
    <property type="entry name" value="N-terminal domain of ligase-like"/>
    <property type="match status" value="1"/>
</dbReference>
<dbReference type="GO" id="GO:0005829">
    <property type="term" value="C:cytosol"/>
    <property type="evidence" value="ECO:0007669"/>
    <property type="project" value="TreeGrafter"/>
</dbReference>
<dbReference type="Gene3D" id="1.20.1250.20">
    <property type="entry name" value="MFS general substrate transporter like domains"/>
    <property type="match status" value="1"/>
</dbReference>
<evidence type="ECO:0000313" key="7">
    <source>
        <dbReference type="Proteomes" id="UP000308705"/>
    </source>
</evidence>
<dbReference type="PROSITE" id="PS50075">
    <property type="entry name" value="CARRIER"/>
    <property type="match status" value="1"/>
</dbReference>
<dbReference type="GO" id="GO:0022857">
    <property type="term" value="F:transmembrane transporter activity"/>
    <property type="evidence" value="ECO:0007669"/>
    <property type="project" value="InterPro"/>
</dbReference>
<dbReference type="PANTHER" id="PTHR45527:SF1">
    <property type="entry name" value="FATTY ACID SYNTHASE"/>
    <property type="match status" value="1"/>
</dbReference>
<dbReference type="GO" id="GO:0031177">
    <property type="term" value="F:phosphopantetheine binding"/>
    <property type="evidence" value="ECO:0007669"/>
    <property type="project" value="InterPro"/>
</dbReference>
<dbReference type="CDD" id="cd19531">
    <property type="entry name" value="LCL_NRPS-like"/>
    <property type="match status" value="1"/>
</dbReference>
<dbReference type="Pfam" id="PF00501">
    <property type="entry name" value="AMP-binding"/>
    <property type="match status" value="1"/>
</dbReference>
<dbReference type="InterPro" id="IPR001242">
    <property type="entry name" value="Condensation_dom"/>
</dbReference>
<evidence type="ECO:0000259" key="5">
    <source>
        <dbReference type="PROSITE" id="PS50075"/>
    </source>
</evidence>
<organism evidence="6 7">
    <name type="scientific">Herbidospora galbida</name>
    <dbReference type="NCBI Taxonomy" id="2575442"/>
    <lineage>
        <taxon>Bacteria</taxon>
        <taxon>Bacillati</taxon>
        <taxon>Actinomycetota</taxon>
        <taxon>Actinomycetes</taxon>
        <taxon>Streptosporangiales</taxon>
        <taxon>Streptosporangiaceae</taxon>
        <taxon>Herbidospora</taxon>
    </lineage>
</organism>
<dbReference type="Gene3D" id="3.30.559.30">
    <property type="entry name" value="Nonribosomal peptide synthetase, condensation domain"/>
    <property type="match status" value="1"/>
</dbReference>
<dbReference type="InterPro" id="IPR009081">
    <property type="entry name" value="PP-bd_ACP"/>
</dbReference>
<dbReference type="PROSITE" id="PS00455">
    <property type="entry name" value="AMP_BINDING"/>
    <property type="match status" value="1"/>
</dbReference>
<dbReference type="PANTHER" id="PTHR45527">
    <property type="entry name" value="NONRIBOSOMAL PEPTIDE SYNTHETASE"/>
    <property type="match status" value="1"/>
</dbReference>
<feature type="transmembrane region" description="Helical" evidence="4">
    <location>
        <begin position="1434"/>
        <end position="1455"/>
    </location>
</feature>
<protein>
    <submittedName>
        <fullName evidence="6">Amino acid adenylation domain-containing protein</fullName>
    </submittedName>
</protein>
<feature type="transmembrane region" description="Helical" evidence="4">
    <location>
        <begin position="1676"/>
        <end position="1694"/>
    </location>
</feature>
<dbReference type="SMART" id="SM00823">
    <property type="entry name" value="PKS_PP"/>
    <property type="match status" value="1"/>
</dbReference>
<dbReference type="InterPro" id="IPR011701">
    <property type="entry name" value="MFS"/>
</dbReference>
<dbReference type="GO" id="GO:0043041">
    <property type="term" value="P:amino acid activation for nonribosomal peptide biosynthetic process"/>
    <property type="evidence" value="ECO:0007669"/>
    <property type="project" value="TreeGrafter"/>
</dbReference>
<keyword evidence="2" id="KW-0596">Phosphopantetheine</keyword>
<gene>
    <name evidence="6" type="ORF">FDA94_25755</name>
</gene>
<dbReference type="InterPro" id="IPR010071">
    <property type="entry name" value="AA_adenyl_dom"/>
</dbReference>
<dbReference type="SUPFAM" id="SSF47336">
    <property type="entry name" value="ACP-like"/>
    <property type="match status" value="1"/>
</dbReference>
<feature type="transmembrane region" description="Helical" evidence="4">
    <location>
        <begin position="1636"/>
        <end position="1656"/>
    </location>
</feature>
<dbReference type="Gene3D" id="3.30.559.10">
    <property type="entry name" value="Chloramphenicol acetyltransferase-like domain"/>
    <property type="match status" value="1"/>
</dbReference>
<dbReference type="GO" id="GO:0009366">
    <property type="term" value="C:enterobactin synthetase complex"/>
    <property type="evidence" value="ECO:0007669"/>
    <property type="project" value="TreeGrafter"/>
</dbReference>
<keyword evidence="4" id="KW-1133">Transmembrane helix</keyword>
<dbReference type="EMBL" id="SZQA01000028">
    <property type="protein sequence ID" value="TKK85321.1"/>
    <property type="molecule type" value="Genomic_DNA"/>
</dbReference>
<comment type="cofactor">
    <cofactor evidence="1">
        <name>pantetheine 4'-phosphate</name>
        <dbReference type="ChEBI" id="CHEBI:47942"/>
    </cofactor>
</comment>
<dbReference type="SUPFAM" id="SSF56801">
    <property type="entry name" value="Acetyl-CoA synthetase-like"/>
    <property type="match status" value="1"/>
</dbReference>
<dbReference type="CDD" id="cd05930">
    <property type="entry name" value="A_NRPS"/>
    <property type="match status" value="1"/>
</dbReference>
<dbReference type="InterPro" id="IPR020845">
    <property type="entry name" value="AMP-binding_CS"/>
</dbReference>
<feature type="transmembrane region" description="Helical" evidence="4">
    <location>
        <begin position="1305"/>
        <end position="1329"/>
    </location>
</feature>
<dbReference type="CDD" id="cd06173">
    <property type="entry name" value="MFS_MefA_like"/>
    <property type="match status" value="1"/>
</dbReference>
<dbReference type="NCBIfam" id="TIGR01733">
    <property type="entry name" value="AA-adenyl-dom"/>
    <property type="match status" value="1"/>
</dbReference>
<evidence type="ECO:0000256" key="2">
    <source>
        <dbReference type="ARBA" id="ARBA00022450"/>
    </source>
</evidence>
<dbReference type="PROSITE" id="PS00012">
    <property type="entry name" value="PHOSPHOPANTETHEINE"/>
    <property type="match status" value="1"/>
</dbReference>
<dbReference type="GO" id="GO:0047527">
    <property type="term" value="F:2,3-dihydroxybenzoate-serine ligase activity"/>
    <property type="evidence" value="ECO:0007669"/>
    <property type="project" value="TreeGrafter"/>
</dbReference>
<feature type="transmembrane region" description="Helical" evidence="4">
    <location>
        <begin position="1580"/>
        <end position="1596"/>
    </location>
</feature>
<dbReference type="InterPro" id="IPR042099">
    <property type="entry name" value="ANL_N_sf"/>
</dbReference>
<proteinExistence type="predicted"/>
<evidence type="ECO:0000313" key="6">
    <source>
        <dbReference type="EMBL" id="TKK85321.1"/>
    </source>
</evidence>
<feature type="transmembrane region" description="Helical" evidence="4">
    <location>
        <begin position="1461"/>
        <end position="1480"/>
    </location>
</feature>
<dbReference type="InterPro" id="IPR029058">
    <property type="entry name" value="AB_hydrolase_fold"/>
</dbReference>
<dbReference type="OrthoDB" id="2472181at2"/>
<keyword evidence="3" id="KW-0597">Phosphoprotein</keyword>
<accession>A0A4U3M8V8</accession>
<reference evidence="6 7" key="1">
    <citation type="submission" date="2019-04" db="EMBL/GenBank/DDBJ databases">
        <title>Herbidospora sp. NEAU-GS14.nov., a novel actinomycete isolated from soil.</title>
        <authorList>
            <person name="Han L."/>
        </authorList>
    </citation>
    <scope>NUCLEOTIDE SEQUENCE [LARGE SCALE GENOMIC DNA]</scope>
    <source>
        <strain evidence="6 7">NEAU-GS14</strain>
    </source>
</reference>
<dbReference type="FunFam" id="1.10.1200.10:FF:000016">
    <property type="entry name" value="Non-ribosomal peptide synthase"/>
    <property type="match status" value="1"/>
</dbReference>
<keyword evidence="4" id="KW-0472">Membrane</keyword>
<dbReference type="SUPFAM" id="SSF52777">
    <property type="entry name" value="CoA-dependent acyltransferases"/>
    <property type="match status" value="2"/>
</dbReference>
<dbReference type="InterPro" id="IPR036259">
    <property type="entry name" value="MFS_trans_sf"/>
</dbReference>
<dbReference type="Pfam" id="PF00550">
    <property type="entry name" value="PP-binding"/>
    <property type="match status" value="1"/>
</dbReference>
<dbReference type="Pfam" id="PF00668">
    <property type="entry name" value="Condensation"/>
    <property type="match status" value="1"/>
</dbReference>
<dbReference type="GO" id="GO:0009239">
    <property type="term" value="P:enterobactin biosynthetic process"/>
    <property type="evidence" value="ECO:0007669"/>
    <property type="project" value="TreeGrafter"/>
</dbReference>
<dbReference type="GO" id="GO:0008610">
    <property type="term" value="P:lipid biosynthetic process"/>
    <property type="evidence" value="ECO:0007669"/>
    <property type="project" value="UniProtKB-ARBA"/>
</dbReference>
<dbReference type="Gene3D" id="1.10.1200.10">
    <property type="entry name" value="ACP-like"/>
    <property type="match status" value="1"/>
</dbReference>
<feature type="transmembrane region" description="Helical" evidence="4">
    <location>
        <begin position="1335"/>
        <end position="1356"/>
    </location>
</feature>
<dbReference type="Gene3D" id="3.30.300.30">
    <property type="match status" value="1"/>
</dbReference>
<comment type="caution">
    <text evidence="6">The sequence shown here is derived from an EMBL/GenBank/DDBJ whole genome shotgun (WGS) entry which is preliminary data.</text>
</comment>
<dbReference type="Pfam" id="PF00975">
    <property type="entry name" value="Thioesterase"/>
    <property type="match status" value="1"/>
</dbReference>
<dbReference type="FunFam" id="2.30.38.10:FF:000001">
    <property type="entry name" value="Non-ribosomal peptide synthetase PvdI"/>
    <property type="match status" value="1"/>
</dbReference>
<dbReference type="InterPro" id="IPR006162">
    <property type="entry name" value="Ppantetheine_attach_site"/>
</dbReference>
<keyword evidence="7" id="KW-1185">Reference proteome</keyword>
<dbReference type="Pfam" id="PF07690">
    <property type="entry name" value="MFS_1"/>
    <property type="match status" value="1"/>
</dbReference>
<dbReference type="InterPro" id="IPR036736">
    <property type="entry name" value="ACP-like_sf"/>
</dbReference>
<dbReference type="InterPro" id="IPR001031">
    <property type="entry name" value="Thioesterase"/>
</dbReference>
<evidence type="ECO:0000256" key="4">
    <source>
        <dbReference type="SAM" id="Phobius"/>
    </source>
</evidence>
<evidence type="ECO:0000256" key="1">
    <source>
        <dbReference type="ARBA" id="ARBA00001957"/>
    </source>
</evidence>
<dbReference type="GO" id="GO:0072330">
    <property type="term" value="P:monocarboxylic acid biosynthetic process"/>
    <property type="evidence" value="ECO:0007669"/>
    <property type="project" value="UniProtKB-ARBA"/>
</dbReference>
<dbReference type="Proteomes" id="UP000308705">
    <property type="component" value="Unassembled WGS sequence"/>
</dbReference>
<dbReference type="InterPro" id="IPR000873">
    <property type="entry name" value="AMP-dep_synth/lig_dom"/>
</dbReference>
<feature type="transmembrane region" description="Helical" evidence="4">
    <location>
        <begin position="1394"/>
        <end position="1413"/>
    </location>
</feature>
<feature type="transmembrane region" description="Helical" evidence="4">
    <location>
        <begin position="1550"/>
        <end position="1568"/>
    </location>
</feature>
<dbReference type="SUPFAM" id="SSF103473">
    <property type="entry name" value="MFS general substrate transporter"/>
    <property type="match status" value="1"/>
</dbReference>
<evidence type="ECO:0000256" key="3">
    <source>
        <dbReference type="ARBA" id="ARBA00022553"/>
    </source>
</evidence>
<feature type="domain" description="Carrier" evidence="5">
    <location>
        <begin position="945"/>
        <end position="1020"/>
    </location>
</feature>